<name>A0ABP8YW30_9ACTN</name>
<dbReference type="Proteomes" id="UP001499882">
    <property type="component" value="Unassembled WGS sequence"/>
</dbReference>
<dbReference type="EMBL" id="BAABKN010000014">
    <property type="protein sequence ID" value="GAA4738693.1"/>
    <property type="molecule type" value="Genomic_DNA"/>
</dbReference>
<evidence type="ECO:0000256" key="3">
    <source>
        <dbReference type="ARBA" id="ARBA00008281"/>
    </source>
</evidence>
<feature type="transmembrane region" description="Helical" evidence="10">
    <location>
        <begin position="25"/>
        <end position="44"/>
    </location>
</feature>
<comment type="subcellular location">
    <subcellularLocation>
        <location evidence="2">Cell membrane</location>
        <topology evidence="2">Single-pass membrane protein</topology>
    </subcellularLocation>
</comment>
<sequence length="145" mass="15825">MTTSTAEKTETEEETSGGGGRLKKIAIVVVVVLLVAAAAWWFVLRPKPEKAPEPGEIVTLDSTQINLTGGHYLRLGLALQLTTDAHEVDGSKALDAAIDLFSGRTMASISQPVRRDELKAKLVHQLDESYHGEVMDVYFTEFVTQ</sequence>
<comment type="function">
    <text evidence="1 10">Controls the rotational direction of flagella during chemotaxis.</text>
</comment>
<dbReference type="InterPro" id="IPR005503">
    <property type="entry name" value="FliL"/>
</dbReference>
<evidence type="ECO:0000256" key="6">
    <source>
        <dbReference type="ARBA" id="ARBA00022692"/>
    </source>
</evidence>
<evidence type="ECO:0000256" key="5">
    <source>
        <dbReference type="ARBA" id="ARBA00022500"/>
    </source>
</evidence>
<evidence type="ECO:0000256" key="10">
    <source>
        <dbReference type="RuleBase" id="RU364125"/>
    </source>
</evidence>
<dbReference type="PANTHER" id="PTHR35091">
    <property type="entry name" value="FLAGELLAR PROTEIN FLIL"/>
    <property type="match status" value="1"/>
</dbReference>
<evidence type="ECO:0000313" key="12">
    <source>
        <dbReference type="Proteomes" id="UP001499882"/>
    </source>
</evidence>
<evidence type="ECO:0000256" key="8">
    <source>
        <dbReference type="ARBA" id="ARBA00022989"/>
    </source>
</evidence>
<keyword evidence="5 10" id="KW-0145">Chemotaxis</keyword>
<keyword evidence="7 10" id="KW-0283">Flagellar rotation</keyword>
<protein>
    <recommendedName>
        <fullName evidence="10">Flagellar protein FliL</fullName>
    </recommendedName>
</protein>
<proteinExistence type="inferred from homology"/>
<keyword evidence="6 10" id="KW-0812">Transmembrane</keyword>
<dbReference type="RefSeq" id="WP_345526991.1">
    <property type="nucleotide sequence ID" value="NZ_BAABKN010000014.1"/>
</dbReference>
<keyword evidence="4 10" id="KW-1003">Cell membrane</keyword>
<organism evidence="11 12">
    <name type="scientific">Nocardioides endophyticus</name>
    <dbReference type="NCBI Taxonomy" id="1353775"/>
    <lineage>
        <taxon>Bacteria</taxon>
        <taxon>Bacillati</taxon>
        <taxon>Actinomycetota</taxon>
        <taxon>Actinomycetes</taxon>
        <taxon>Propionibacteriales</taxon>
        <taxon>Nocardioidaceae</taxon>
        <taxon>Nocardioides</taxon>
    </lineage>
</organism>
<comment type="caution">
    <text evidence="11">The sequence shown here is derived from an EMBL/GenBank/DDBJ whole genome shotgun (WGS) entry which is preliminary data.</text>
</comment>
<evidence type="ECO:0000256" key="9">
    <source>
        <dbReference type="ARBA" id="ARBA00023136"/>
    </source>
</evidence>
<dbReference type="PANTHER" id="PTHR35091:SF2">
    <property type="entry name" value="FLAGELLAR PROTEIN FLIL"/>
    <property type="match status" value="1"/>
</dbReference>
<evidence type="ECO:0000256" key="2">
    <source>
        <dbReference type="ARBA" id="ARBA00004162"/>
    </source>
</evidence>
<keyword evidence="8 10" id="KW-1133">Transmembrane helix</keyword>
<comment type="similarity">
    <text evidence="3 10">Belongs to the FliL family.</text>
</comment>
<gene>
    <name evidence="11" type="ORF">GCM10023350_23800</name>
</gene>
<accession>A0ABP8YW30</accession>
<keyword evidence="12" id="KW-1185">Reference proteome</keyword>
<keyword evidence="9 10" id="KW-0472">Membrane</keyword>
<reference evidence="12" key="1">
    <citation type="journal article" date="2019" name="Int. J. Syst. Evol. Microbiol.">
        <title>The Global Catalogue of Microorganisms (GCM) 10K type strain sequencing project: providing services to taxonomists for standard genome sequencing and annotation.</title>
        <authorList>
            <consortium name="The Broad Institute Genomics Platform"/>
            <consortium name="The Broad Institute Genome Sequencing Center for Infectious Disease"/>
            <person name="Wu L."/>
            <person name="Ma J."/>
        </authorList>
    </citation>
    <scope>NUCLEOTIDE SEQUENCE [LARGE SCALE GENOMIC DNA]</scope>
    <source>
        <strain evidence="12">JCM 18532</strain>
    </source>
</reference>
<evidence type="ECO:0000256" key="7">
    <source>
        <dbReference type="ARBA" id="ARBA00022779"/>
    </source>
</evidence>
<evidence type="ECO:0000313" key="11">
    <source>
        <dbReference type="EMBL" id="GAA4738693.1"/>
    </source>
</evidence>
<evidence type="ECO:0000256" key="4">
    <source>
        <dbReference type="ARBA" id="ARBA00022475"/>
    </source>
</evidence>
<dbReference type="Pfam" id="PF03748">
    <property type="entry name" value="FliL"/>
    <property type="match status" value="1"/>
</dbReference>
<evidence type="ECO:0000256" key="1">
    <source>
        <dbReference type="ARBA" id="ARBA00002254"/>
    </source>
</evidence>